<dbReference type="Pfam" id="PF14269">
    <property type="entry name" value="Arylsulfotran_2"/>
    <property type="match status" value="1"/>
</dbReference>
<dbReference type="OrthoDB" id="5427350at2759"/>
<organism evidence="3 4">
    <name type="scientific">Penicillium cf. viridicatum</name>
    <dbReference type="NCBI Taxonomy" id="2972119"/>
    <lineage>
        <taxon>Eukaryota</taxon>
        <taxon>Fungi</taxon>
        <taxon>Dikarya</taxon>
        <taxon>Ascomycota</taxon>
        <taxon>Pezizomycotina</taxon>
        <taxon>Eurotiomycetes</taxon>
        <taxon>Eurotiomycetidae</taxon>
        <taxon>Eurotiales</taxon>
        <taxon>Aspergillaceae</taxon>
        <taxon>Penicillium</taxon>
    </lineage>
</organism>
<keyword evidence="1" id="KW-1133">Transmembrane helix</keyword>
<dbReference type="AlphaFoldDB" id="A0A9W9M306"/>
<protein>
    <recommendedName>
        <fullName evidence="5">ASST-domain-containing protein</fullName>
    </recommendedName>
</protein>
<dbReference type="SUPFAM" id="SSF50998">
    <property type="entry name" value="Quinoprotein alcohol dehydrogenase-like"/>
    <property type="match status" value="1"/>
</dbReference>
<dbReference type="PANTHER" id="PTHR35340">
    <property type="entry name" value="PQQ ENZYME REPEAT PROTEIN-RELATED"/>
    <property type="match status" value="1"/>
</dbReference>
<comment type="caution">
    <text evidence="3">The sequence shown here is derived from an EMBL/GenBank/DDBJ whole genome shotgun (WGS) entry which is preliminary data.</text>
</comment>
<dbReference type="InterPro" id="IPR011047">
    <property type="entry name" value="Quinoprotein_ADH-like_sf"/>
</dbReference>
<evidence type="ECO:0008006" key="5">
    <source>
        <dbReference type="Google" id="ProtNLM"/>
    </source>
</evidence>
<feature type="transmembrane region" description="Helical" evidence="1">
    <location>
        <begin position="532"/>
        <end position="553"/>
    </location>
</feature>
<evidence type="ECO:0000256" key="2">
    <source>
        <dbReference type="SAM" id="SignalP"/>
    </source>
</evidence>
<evidence type="ECO:0000256" key="1">
    <source>
        <dbReference type="SAM" id="Phobius"/>
    </source>
</evidence>
<sequence>MSLLLWYLFLCSVIALDTSKDDDMITYITLPQHRVLKWNVTYYDRPGLEIAPGYWFVAPYHLNQGEPKTNRWTPCQIGPYIFDYKGDLVWAGSCEFNNQNVYDFQVVDTIDEKPYLTMLVQENFANRESDGSAIIYNNEYKLVHSVPRPGAAIDNHEFYLKKPPNALLITHKNEDMTLADFGHPERQLGIRTNGFIELDINTGKYLFEWFSGDHITLDESFILNPNDRFPDVDYLHMNSVDKSANGDYLISARHTNAIYLISSQDGQVIWRLGGKKSNFEMDFQFTGQHSARFVSQNNTHIIISFLDNGATFIAVNEPTSSAMYVELDLLTMKARVLNRYMRPDGGRNPARGNMQTLPNTNVLVSWSYYGYMSEFTHDGQLLMDASFTSERFSTYRAYKFPWRSRPAYAPTLLSSCYGVNGSALSTVFHVSWNGATDVQRWRFFARANPTAVDREIGEVAKNGFESSFIARGFMDWVSVQALDSEGNILGASGVSRTEPPEYWPGSVSGLVPDDPDAVYGEEPIQLPVRSGAFAGLFMGFVASTIGYFCYPVVRRLAPLVQLRYRRDGTYEEELGLMKEKV</sequence>
<proteinExistence type="predicted"/>
<keyword evidence="1" id="KW-0472">Membrane</keyword>
<dbReference type="InterPro" id="IPR053143">
    <property type="entry name" value="Arylsulfate_ST"/>
</dbReference>
<dbReference type="Proteomes" id="UP001150942">
    <property type="component" value="Unassembled WGS sequence"/>
</dbReference>
<keyword evidence="4" id="KW-1185">Reference proteome</keyword>
<feature type="signal peptide" evidence="2">
    <location>
        <begin position="1"/>
        <end position="15"/>
    </location>
</feature>
<gene>
    <name evidence="3" type="ORF">N7449_010294</name>
</gene>
<reference evidence="3" key="1">
    <citation type="submission" date="2022-11" db="EMBL/GenBank/DDBJ databases">
        <authorList>
            <person name="Petersen C."/>
        </authorList>
    </citation>
    <scope>NUCLEOTIDE SEQUENCE</scope>
    <source>
        <strain evidence="3">IBT 20477</strain>
    </source>
</reference>
<evidence type="ECO:0000313" key="4">
    <source>
        <dbReference type="Proteomes" id="UP001150942"/>
    </source>
</evidence>
<keyword evidence="1" id="KW-0812">Transmembrane</keyword>
<reference evidence="3" key="2">
    <citation type="journal article" date="2023" name="IMA Fungus">
        <title>Comparative genomic study of the Penicillium genus elucidates a diverse pangenome and 15 lateral gene transfer events.</title>
        <authorList>
            <person name="Petersen C."/>
            <person name="Sorensen T."/>
            <person name="Nielsen M.R."/>
            <person name="Sondergaard T.E."/>
            <person name="Sorensen J.L."/>
            <person name="Fitzpatrick D.A."/>
            <person name="Frisvad J.C."/>
            <person name="Nielsen K.L."/>
        </authorList>
    </citation>
    <scope>NUCLEOTIDE SEQUENCE</scope>
    <source>
        <strain evidence="3">IBT 20477</strain>
    </source>
</reference>
<evidence type="ECO:0000313" key="3">
    <source>
        <dbReference type="EMBL" id="KAJ5187300.1"/>
    </source>
</evidence>
<dbReference type="EMBL" id="JAPQKQ010000007">
    <property type="protein sequence ID" value="KAJ5187300.1"/>
    <property type="molecule type" value="Genomic_DNA"/>
</dbReference>
<accession>A0A9W9M306</accession>
<dbReference type="InterPro" id="IPR039535">
    <property type="entry name" value="ASST-like"/>
</dbReference>
<dbReference type="PANTHER" id="PTHR35340:SF8">
    <property type="entry name" value="ASST-DOMAIN-CONTAINING PROTEIN"/>
    <property type="match status" value="1"/>
</dbReference>
<keyword evidence="2" id="KW-0732">Signal</keyword>
<name>A0A9W9M306_9EURO</name>
<feature type="chain" id="PRO_5040899079" description="ASST-domain-containing protein" evidence="2">
    <location>
        <begin position="16"/>
        <end position="581"/>
    </location>
</feature>